<dbReference type="GO" id="GO:0003682">
    <property type="term" value="F:chromatin binding"/>
    <property type="evidence" value="ECO:0007669"/>
    <property type="project" value="TreeGrafter"/>
</dbReference>
<dbReference type="PANTHER" id="PTHR22980">
    <property type="entry name" value="CORTISTATIN"/>
    <property type="match status" value="1"/>
</dbReference>
<dbReference type="STRING" id="94130.A0A2Z6QLN6"/>
<name>A0A2Z6QLN6_9GLOM</name>
<keyword evidence="2" id="KW-0227">DNA damage</keyword>
<evidence type="ECO:0008006" key="8">
    <source>
        <dbReference type="Google" id="ProtNLM"/>
    </source>
</evidence>
<dbReference type="Pfam" id="PF15630">
    <property type="entry name" value="CENP-S"/>
    <property type="match status" value="1"/>
</dbReference>
<dbReference type="EMBL" id="BEXD01000891">
    <property type="protein sequence ID" value="GBB90940.1"/>
    <property type="molecule type" value="Genomic_DNA"/>
</dbReference>
<dbReference type="SUPFAM" id="SSF47113">
    <property type="entry name" value="Histone-fold"/>
    <property type="match status" value="1"/>
</dbReference>
<evidence type="ECO:0000256" key="2">
    <source>
        <dbReference type="ARBA" id="ARBA00022763"/>
    </source>
</evidence>
<dbReference type="AlphaFoldDB" id="A0A2Z6QLN6"/>
<dbReference type="Proteomes" id="UP000247702">
    <property type="component" value="Unassembled WGS sequence"/>
</dbReference>
<dbReference type="GO" id="GO:0003677">
    <property type="term" value="F:DNA binding"/>
    <property type="evidence" value="ECO:0007669"/>
    <property type="project" value="UniProtKB-KW"/>
</dbReference>
<evidence type="ECO:0000313" key="6">
    <source>
        <dbReference type="EMBL" id="GBB90940.1"/>
    </source>
</evidence>
<dbReference type="GO" id="GO:0071821">
    <property type="term" value="C:FANCM-MHF complex"/>
    <property type="evidence" value="ECO:0007669"/>
    <property type="project" value="InterPro"/>
</dbReference>
<feature type="region of interest" description="Disordered" evidence="5">
    <location>
        <begin position="105"/>
        <end position="130"/>
    </location>
</feature>
<accession>A0A2Z6QLN6</accession>
<evidence type="ECO:0000313" key="7">
    <source>
        <dbReference type="Proteomes" id="UP000247702"/>
    </source>
</evidence>
<comment type="similarity">
    <text evidence="1">Belongs to the TAF9 family. CENP-S/MHF1 subfamily.</text>
</comment>
<comment type="caution">
    <text evidence="6">The sequence shown here is derived from an EMBL/GenBank/DDBJ whole genome shotgun (WGS) entry which is preliminary data.</text>
</comment>
<evidence type="ECO:0000256" key="5">
    <source>
        <dbReference type="SAM" id="MobiDB-lite"/>
    </source>
</evidence>
<evidence type="ECO:0000256" key="3">
    <source>
        <dbReference type="ARBA" id="ARBA00023125"/>
    </source>
</evidence>
<dbReference type="InterPro" id="IPR009072">
    <property type="entry name" value="Histone-fold"/>
</dbReference>
<dbReference type="GO" id="GO:0000712">
    <property type="term" value="P:resolution of meiotic recombination intermediates"/>
    <property type="evidence" value="ECO:0007669"/>
    <property type="project" value="TreeGrafter"/>
</dbReference>
<protein>
    <recommendedName>
        <fullName evidence="8">Centromere protein S</fullName>
    </recommendedName>
</protein>
<sequence length="130" mass="15041">MSNNNQRKIQNREFLKAAIWQIVNDICNEEADELDVIPTQQFIASLSELVYKQAETFATNLENFANHANRSTISINDVKLCSRRNDELNMHINEFANSIVEQRVTRSSVRKPLNQDSLNDENDENDENND</sequence>
<dbReference type="CDD" id="cd22919">
    <property type="entry name" value="HFD_CENP-S"/>
    <property type="match status" value="1"/>
</dbReference>
<keyword evidence="4" id="KW-0234">DNA repair</keyword>
<dbReference type="Gene3D" id="1.10.20.10">
    <property type="entry name" value="Histone, subunit A"/>
    <property type="match status" value="1"/>
</dbReference>
<keyword evidence="7" id="KW-1185">Reference proteome</keyword>
<proteinExistence type="inferred from homology"/>
<dbReference type="GO" id="GO:0046982">
    <property type="term" value="F:protein heterodimerization activity"/>
    <property type="evidence" value="ECO:0007669"/>
    <property type="project" value="InterPro"/>
</dbReference>
<dbReference type="PANTHER" id="PTHR22980:SF0">
    <property type="entry name" value="CENTROMERE PROTEIN S"/>
    <property type="match status" value="1"/>
</dbReference>
<dbReference type="GO" id="GO:0031297">
    <property type="term" value="P:replication fork processing"/>
    <property type="evidence" value="ECO:0007669"/>
    <property type="project" value="TreeGrafter"/>
</dbReference>
<organism evidence="6 7">
    <name type="scientific">Rhizophagus clarus</name>
    <dbReference type="NCBI Taxonomy" id="94130"/>
    <lineage>
        <taxon>Eukaryota</taxon>
        <taxon>Fungi</taxon>
        <taxon>Fungi incertae sedis</taxon>
        <taxon>Mucoromycota</taxon>
        <taxon>Glomeromycotina</taxon>
        <taxon>Glomeromycetes</taxon>
        <taxon>Glomerales</taxon>
        <taxon>Glomeraceae</taxon>
        <taxon>Rhizophagus</taxon>
    </lineage>
</organism>
<reference evidence="6 7" key="1">
    <citation type="submission" date="2017-11" db="EMBL/GenBank/DDBJ databases">
        <title>The genome of Rhizophagus clarus HR1 reveals common genetic basis of auxotrophy among arbuscular mycorrhizal fungi.</title>
        <authorList>
            <person name="Kobayashi Y."/>
        </authorList>
    </citation>
    <scope>NUCLEOTIDE SEQUENCE [LARGE SCALE GENOMIC DNA]</scope>
    <source>
        <strain evidence="6 7">HR1</strain>
    </source>
</reference>
<dbReference type="GO" id="GO:0006281">
    <property type="term" value="P:DNA repair"/>
    <property type="evidence" value="ECO:0007669"/>
    <property type="project" value="UniProtKB-KW"/>
</dbReference>
<evidence type="ECO:0000256" key="4">
    <source>
        <dbReference type="ARBA" id="ARBA00023204"/>
    </source>
</evidence>
<dbReference type="InterPro" id="IPR029003">
    <property type="entry name" value="CENP-S/Mhf1"/>
</dbReference>
<gene>
    <name evidence="6" type="ORF">RclHR1_01800025</name>
</gene>
<evidence type="ECO:0000256" key="1">
    <source>
        <dbReference type="ARBA" id="ARBA00006612"/>
    </source>
</evidence>
<feature type="compositionally biased region" description="Acidic residues" evidence="5">
    <location>
        <begin position="118"/>
        <end position="130"/>
    </location>
</feature>
<keyword evidence="3" id="KW-0238">DNA-binding</keyword>